<comment type="caution">
    <text evidence="1">The sequence shown here is derived from an EMBL/GenBank/DDBJ whole genome shotgun (WGS) entry which is preliminary data.</text>
</comment>
<protein>
    <recommendedName>
        <fullName evidence="3">CCHC-type domain-containing protein</fullName>
    </recommendedName>
</protein>
<evidence type="ECO:0000313" key="2">
    <source>
        <dbReference type="Proteomes" id="UP001174136"/>
    </source>
</evidence>
<organism evidence="1 2">
    <name type="scientific">Merluccius polli</name>
    <name type="common">Benguela hake</name>
    <name type="synonym">Merluccius cadenati</name>
    <dbReference type="NCBI Taxonomy" id="89951"/>
    <lineage>
        <taxon>Eukaryota</taxon>
        <taxon>Metazoa</taxon>
        <taxon>Chordata</taxon>
        <taxon>Craniata</taxon>
        <taxon>Vertebrata</taxon>
        <taxon>Euteleostomi</taxon>
        <taxon>Actinopterygii</taxon>
        <taxon>Neopterygii</taxon>
        <taxon>Teleostei</taxon>
        <taxon>Neoteleostei</taxon>
        <taxon>Acanthomorphata</taxon>
        <taxon>Zeiogadaria</taxon>
        <taxon>Gadariae</taxon>
        <taxon>Gadiformes</taxon>
        <taxon>Gadoidei</taxon>
        <taxon>Merlucciidae</taxon>
        <taxon>Merluccius</taxon>
    </lineage>
</organism>
<gene>
    <name evidence="1" type="ORF">N1851_002390</name>
</gene>
<dbReference type="Pfam" id="PF05380">
    <property type="entry name" value="Peptidase_A17"/>
    <property type="match status" value="1"/>
</dbReference>
<evidence type="ECO:0000313" key="1">
    <source>
        <dbReference type="EMBL" id="KAK0155256.1"/>
    </source>
</evidence>
<proteinExistence type="predicted"/>
<keyword evidence="2" id="KW-1185">Reference proteome</keyword>
<dbReference type="Proteomes" id="UP001174136">
    <property type="component" value="Unassembled WGS sequence"/>
</dbReference>
<dbReference type="PANTHER" id="PTHR47331:SF1">
    <property type="entry name" value="GAG-LIKE PROTEIN"/>
    <property type="match status" value="1"/>
</dbReference>
<evidence type="ECO:0008006" key="3">
    <source>
        <dbReference type="Google" id="ProtNLM"/>
    </source>
</evidence>
<dbReference type="PANTHER" id="PTHR47331">
    <property type="entry name" value="PHD-TYPE DOMAIN-CONTAINING PROTEIN"/>
    <property type="match status" value="1"/>
</dbReference>
<dbReference type="CDD" id="cd01644">
    <property type="entry name" value="RT_pepA17"/>
    <property type="match status" value="1"/>
</dbReference>
<dbReference type="InterPro" id="IPR008042">
    <property type="entry name" value="Retrotrans_Pao"/>
</dbReference>
<accession>A0AA47P8Q1</accession>
<dbReference type="EMBL" id="JAOPHQ010000293">
    <property type="protein sequence ID" value="KAK0155256.1"/>
    <property type="molecule type" value="Genomic_DNA"/>
</dbReference>
<dbReference type="InterPro" id="IPR043502">
    <property type="entry name" value="DNA/RNA_pol_sf"/>
</dbReference>
<name>A0AA47P8Q1_MERPO</name>
<dbReference type="AlphaFoldDB" id="A0AA47P8Q1"/>
<sequence length="1191" mass="134618">MKAILAKLPYRIKEKWRVKACDLQEGDGRRVTFADLVQFIDKQSRILSHPVFGNLKDTSITARGSSIQAMPHSMLDRERRIKSVSPVTNETRNESVVPSSSSKAPYKYCLFCNGAHSLDSCYLINKKSHQDKLEFLKRKGVCFGCLETGHISKGCQKRLTCKVCSLKHPTTLHITNREANTYKEKTITSALVEIENGWNDIGAGASESIMPVVPVKIKNKKGNNVIETYAFLDPGSTDTFCTEALLQQLQMTGRTTDILLRTMNKQQVVKTSVACSLEISGLESVKFFELPDAYTQKEIPVKKESIPSEMDVEQWSYLREVKLPQIDADIGLLIGSNLPKALEPLMVISSQDNGPYAIKTALGWTVNGPLRKTSVSKVGQPIVMAHRISVVRMEEFMQQQIKYDFPERQYEEHLEMSQENHMFMERVSNSVKLVDGHYRIGLPLRNGDIEFQNNRSVAVQTALILKRKFSKNHKFHEEYKTFMANMFNKGFAVPVSPEETAKASQIKRVWYIPHHGVYHPKKLKGVVKGVVFDCGATYRGASLNAELLQGPDLTSSLIGILTRFRQKPVAFMADIEAMFHQIKLPSEDADLLRFLWWPDGNVEKELEEYKMVVHIFGATSSPSCANFALQQCARDNIGKFKTETITTVLRNFYLMDEEEALTLAKDLKKLCATGGFKLNKWVSNSRALILSIAEEDRAKEIKDLDFEDVLPVERALGVQWCLETDSFGFKIQLPEKPLTRRGILSLVSSVYDPLGMVAILPARQILQELCRLKLGWDEKIPENLEQIWSNWLRDLSLLSNYKVRRCLKPDGFAHPVSSQLHHFADASENGYGTVSYLRMMNQYHQVHCAFLIGKARVVPLKPVTIPRLELTAAAVAVRMDRMMREEIELPLEPSVFWTDSTSVLKYIKNDTSRFHTFVANRVATIRAASQLEQWRYTNSSLNPADCASRGVSVHTFLKTETWISGPEFLRQDESDWPKAPVLTLAVGDPEVKVLAVNVTAIEGNDSINRIILRYSKWHHLKRAVAWILRIKAALRMAVAKKKGLLGNKKDKPNTQSLSVENLQEAEVAILQFCQQTCFTDEMTALSKGNVVKGSSHLRKLYWIPGAISAIRKVLTKCVSWRKTSAIKGEQFMADLPKERVTPDDPPFTNVGLDFFGPFKVKHGRATVKRYGVVFTCLNIRAIHIGCTNSKH</sequence>
<dbReference type="SUPFAM" id="SSF56672">
    <property type="entry name" value="DNA/RNA polymerases"/>
    <property type="match status" value="1"/>
</dbReference>
<reference evidence="1" key="1">
    <citation type="journal article" date="2023" name="Front. Mar. Sci.">
        <title>A new Merluccius polli reference genome to investigate the effects of global change in West African waters.</title>
        <authorList>
            <person name="Mateo J.L."/>
            <person name="Blanco-Fernandez C."/>
            <person name="Garcia-Vazquez E."/>
            <person name="Machado-Schiaffino G."/>
        </authorList>
    </citation>
    <scope>NUCLEOTIDE SEQUENCE</scope>
    <source>
        <strain evidence="1">C29</strain>
        <tissue evidence="1">Fin</tissue>
    </source>
</reference>